<dbReference type="AlphaFoldDB" id="A0AA88X8C8"/>
<organism evidence="2 3">
    <name type="scientific">Escallonia herrerae</name>
    <dbReference type="NCBI Taxonomy" id="1293975"/>
    <lineage>
        <taxon>Eukaryota</taxon>
        <taxon>Viridiplantae</taxon>
        <taxon>Streptophyta</taxon>
        <taxon>Embryophyta</taxon>
        <taxon>Tracheophyta</taxon>
        <taxon>Spermatophyta</taxon>
        <taxon>Magnoliopsida</taxon>
        <taxon>eudicotyledons</taxon>
        <taxon>Gunneridae</taxon>
        <taxon>Pentapetalae</taxon>
        <taxon>asterids</taxon>
        <taxon>campanulids</taxon>
        <taxon>Escalloniales</taxon>
        <taxon>Escalloniaceae</taxon>
        <taxon>Escallonia</taxon>
    </lineage>
</organism>
<proteinExistence type="predicted"/>
<evidence type="ECO:0000256" key="1">
    <source>
        <dbReference type="SAM" id="MobiDB-lite"/>
    </source>
</evidence>
<protein>
    <submittedName>
        <fullName evidence="2">Uncharacterized protein</fullName>
    </submittedName>
</protein>
<dbReference type="EMBL" id="JAVXUP010000091">
    <property type="protein sequence ID" value="KAK3038678.1"/>
    <property type="molecule type" value="Genomic_DNA"/>
</dbReference>
<dbReference type="InterPro" id="IPR029063">
    <property type="entry name" value="SAM-dependent_MTases_sf"/>
</dbReference>
<accession>A0AA88X8C8</accession>
<reference evidence="2" key="1">
    <citation type="submission" date="2022-12" db="EMBL/GenBank/DDBJ databases">
        <title>Draft genome assemblies for two species of Escallonia (Escalloniales).</title>
        <authorList>
            <person name="Chanderbali A."/>
            <person name="Dervinis C."/>
            <person name="Anghel I."/>
            <person name="Soltis D."/>
            <person name="Soltis P."/>
            <person name="Zapata F."/>
        </authorList>
    </citation>
    <scope>NUCLEOTIDE SEQUENCE</scope>
    <source>
        <strain evidence="2">UCBG64.0493</strain>
        <tissue evidence="2">Leaf</tissue>
    </source>
</reference>
<evidence type="ECO:0000313" key="2">
    <source>
        <dbReference type="EMBL" id="KAK3038678.1"/>
    </source>
</evidence>
<evidence type="ECO:0000313" key="3">
    <source>
        <dbReference type="Proteomes" id="UP001188597"/>
    </source>
</evidence>
<dbReference type="Proteomes" id="UP001188597">
    <property type="component" value="Unassembled WGS sequence"/>
</dbReference>
<keyword evidence="3" id="KW-1185">Reference proteome</keyword>
<gene>
    <name evidence="2" type="ORF">RJ639_028132</name>
</gene>
<dbReference type="Gene3D" id="3.40.50.150">
    <property type="entry name" value="Vaccinia Virus protein VP39"/>
    <property type="match status" value="1"/>
</dbReference>
<sequence length="261" mass="29199">MTSHVNMKTQHHRSSSEFKRMKFTGQGQRSGFSKGVVVDIVEIDPLVISASTQAMGFPRLSVMTPLGDRVHSKPDLIDEVFWKGIHERLFLHESDAEKFILDTTRIYDMVFVDAYDGEDIFPRKLWDPESPFLHALEKRLHPEHGAVVVNLHADSGILGGDGSAPSVLDGILPMGKYVSRVCRAYKNVLAGKSSGIAFTVSAPWVCNASLVVSRGFRRHNGIPDRDMVLNRLISKSLELDTMMNLPFSCLQYIKRGFILVD</sequence>
<feature type="region of interest" description="Disordered" evidence="1">
    <location>
        <begin position="1"/>
        <end position="20"/>
    </location>
</feature>
<comment type="caution">
    <text evidence="2">The sequence shown here is derived from an EMBL/GenBank/DDBJ whole genome shotgun (WGS) entry which is preliminary data.</text>
</comment>
<name>A0AA88X8C8_9ASTE</name>